<evidence type="ECO:0000313" key="2">
    <source>
        <dbReference type="EMBL" id="KAH8042299.1"/>
    </source>
</evidence>
<feature type="compositionally biased region" description="Polar residues" evidence="1">
    <location>
        <begin position="1"/>
        <end position="11"/>
    </location>
</feature>
<evidence type="ECO:0000313" key="3">
    <source>
        <dbReference type="Proteomes" id="UP000821866"/>
    </source>
</evidence>
<proteinExistence type="predicted"/>
<dbReference type="Proteomes" id="UP000821866">
    <property type="component" value="Chromosome 1"/>
</dbReference>
<name>A0A9J6F7Y6_RHIMP</name>
<gene>
    <name evidence="2" type="ORF">HPB51_021383</name>
</gene>
<feature type="compositionally biased region" description="Basic and acidic residues" evidence="1">
    <location>
        <begin position="47"/>
        <end position="58"/>
    </location>
</feature>
<accession>A0A9J6F7Y6</accession>
<dbReference type="AlphaFoldDB" id="A0A9J6F7Y6"/>
<organism evidence="2 3">
    <name type="scientific">Rhipicephalus microplus</name>
    <name type="common">Cattle tick</name>
    <name type="synonym">Boophilus microplus</name>
    <dbReference type="NCBI Taxonomy" id="6941"/>
    <lineage>
        <taxon>Eukaryota</taxon>
        <taxon>Metazoa</taxon>
        <taxon>Ecdysozoa</taxon>
        <taxon>Arthropoda</taxon>
        <taxon>Chelicerata</taxon>
        <taxon>Arachnida</taxon>
        <taxon>Acari</taxon>
        <taxon>Parasitiformes</taxon>
        <taxon>Ixodida</taxon>
        <taxon>Ixodoidea</taxon>
        <taxon>Ixodidae</taxon>
        <taxon>Rhipicephalinae</taxon>
        <taxon>Rhipicephalus</taxon>
        <taxon>Boophilus</taxon>
    </lineage>
</organism>
<reference evidence="2" key="2">
    <citation type="submission" date="2021-09" db="EMBL/GenBank/DDBJ databases">
        <authorList>
            <person name="Jia N."/>
            <person name="Wang J."/>
            <person name="Shi W."/>
            <person name="Du L."/>
            <person name="Sun Y."/>
            <person name="Zhan W."/>
            <person name="Jiang J."/>
            <person name="Wang Q."/>
            <person name="Zhang B."/>
            <person name="Ji P."/>
            <person name="Sakyi L.B."/>
            <person name="Cui X."/>
            <person name="Yuan T."/>
            <person name="Jiang B."/>
            <person name="Yang W."/>
            <person name="Lam T.T.-Y."/>
            <person name="Chang Q."/>
            <person name="Ding S."/>
            <person name="Wang X."/>
            <person name="Zhu J."/>
            <person name="Ruan X."/>
            <person name="Zhao L."/>
            <person name="Wei J."/>
            <person name="Que T."/>
            <person name="Du C."/>
            <person name="Cheng J."/>
            <person name="Dai P."/>
            <person name="Han X."/>
            <person name="Huang E."/>
            <person name="Gao Y."/>
            <person name="Liu J."/>
            <person name="Shao H."/>
            <person name="Ye R."/>
            <person name="Li L."/>
            <person name="Wei W."/>
            <person name="Wang X."/>
            <person name="Wang C."/>
            <person name="Huo Q."/>
            <person name="Li W."/>
            <person name="Guo W."/>
            <person name="Chen H."/>
            <person name="Chen S."/>
            <person name="Zhou L."/>
            <person name="Zhou L."/>
            <person name="Ni X."/>
            <person name="Tian J."/>
            <person name="Zhou Y."/>
            <person name="Sheng Y."/>
            <person name="Liu T."/>
            <person name="Pan Y."/>
            <person name="Xia L."/>
            <person name="Li J."/>
            <person name="Zhao F."/>
            <person name="Cao W."/>
        </authorList>
    </citation>
    <scope>NUCLEOTIDE SEQUENCE</scope>
    <source>
        <strain evidence="2">Rmic-2018</strain>
        <tissue evidence="2">Larvae</tissue>
    </source>
</reference>
<feature type="region of interest" description="Disordered" evidence="1">
    <location>
        <begin position="1"/>
        <end position="78"/>
    </location>
</feature>
<keyword evidence="3" id="KW-1185">Reference proteome</keyword>
<protein>
    <submittedName>
        <fullName evidence="2">Uncharacterized protein</fullName>
    </submittedName>
</protein>
<dbReference type="EMBL" id="JABSTU010000001">
    <property type="protein sequence ID" value="KAH8042299.1"/>
    <property type="molecule type" value="Genomic_DNA"/>
</dbReference>
<comment type="caution">
    <text evidence="2">The sequence shown here is derived from an EMBL/GenBank/DDBJ whole genome shotgun (WGS) entry which is preliminary data.</text>
</comment>
<evidence type="ECO:0000256" key="1">
    <source>
        <dbReference type="SAM" id="MobiDB-lite"/>
    </source>
</evidence>
<sequence length="168" mass="18471">METIKTCSDGSRLSPKKPVVLKKQTLRSPGHRSSKSASVTLCPEDVLADRPVRDHTLTTDEPSTSPRRRSTSPVVRYNAVEKPVGLRDNGPAALTSREASTVGSDPEWAGTDAVLIDENMAATERLGKAFPRSGARRRKRRLWNQHVDADGMSTARVVRIIYVDKPVI</sequence>
<reference evidence="2" key="1">
    <citation type="journal article" date="2020" name="Cell">
        <title>Large-Scale Comparative Analyses of Tick Genomes Elucidate Their Genetic Diversity and Vector Capacities.</title>
        <authorList>
            <consortium name="Tick Genome and Microbiome Consortium (TIGMIC)"/>
            <person name="Jia N."/>
            <person name="Wang J."/>
            <person name="Shi W."/>
            <person name="Du L."/>
            <person name="Sun Y."/>
            <person name="Zhan W."/>
            <person name="Jiang J.F."/>
            <person name="Wang Q."/>
            <person name="Zhang B."/>
            <person name="Ji P."/>
            <person name="Bell-Sakyi L."/>
            <person name="Cui X.M."/>
            <person name="Yuan T.T."/>
            <person name="Jiang B.G."/>
            <person name="Yang W.F."/>
            <person name="Lam T.T."/>
            <person name="Chang Q.C."/>
            <person name="Ding S.J."/>
            <person name="Wang X.J."/>
            <person name="Zhu J.G."/>
            <person name="Ruan X.D."/>
            <person name="Zhao L."/>
            <person name="Wei J.T."/>
            <person name="Ye R.Z."/>
            <person name="Que T.C."/>
            <person name="Du C.H."/>
            <person name="Zhou Y.H."/>
            <person name="Cheng J.X."/>
            <person name="Dai P.F."/>
            <person name="Guo W.B."/>
            <person name="Han X.H."/>
            <person name="Huang E.J."/>
            <person name="Li L.F."/>
            <person name="Wei W."/>
            <person name="Gao Y.C."/>
            <person name="Liu J.Z."/>
            <person name="Shao H.Z."/>
            <person name="Wang X."/>
            <person name="Wang C.C."/>
            <person name="Yang T.C."/>
            <person name="Huo Q.B."/>
            <person name="Li W."/>
            <person name="Chen H.Y."/>
            <person name="Chen S.E."/>
            <person name="Zhou L.G."/>
            <person name="Ni X.B."/>
            <person name="Tian J.H."/>
            <person name="Sheng Y."/>
            <person name="Liu T."/>
            <person name="Pan Y.S."/>
            <person name="Xia L.Y."/>
            <person name="Li J."/>
            <person name="Zhao F."/>
            <person name="Cao W.C."/>
        </authorList>
    </citation>
    <scope>NUCLEOTIDE SEQUENCE</scope>
    <source>
        <strain evidence="2">Rmic-2018</strain>
    </source>
</reference>